<dbReference type="PANTHER" id="PTHR16255">
    <property type="entry name" value="REQUIRED FOR MEIOTIC NUCLEAR DIVISION PROTEIN 1 HOMOLOG"/>
    <property type="match status" value="1"/>
</dbReference>
<feature type="domain" description="DUF155" evidence="2">
    <location>
        <begin position="95"/>
        <end position="272"/>
    </location>
</feature>
<dbReference type="AlphaFoldDB" id="A0AAD8UWM8"/>
<protein>
    <recommendedName>
        <fullName evidence="2">DUF155 domain-containing protein</fullName>
    </recommendedName>
</protein>
<evidence type="ECO:0000259" key="2">
    <source>
        <dbReference type="Pfam" id="PF02582"/>
    </source>
</evidence>
<dbReference type="Proteomes" id="UP001230268">
    <property type="component" value="Unassembled WGS sequence"/>
</dbReference>
<dbReference type="Pfam" id="PF02582">
    <property type="entry name" value="DUF155"/>
    <property type="match status" value="1"/>
</dbReference>
<evidence type="ECO:0000313" key="4">
    <source>
        <dbReference type="Proteomes" id="UP001230268"/>
    </source>
</evidence>
<accession>A0AAD8UWM8</accession>
<evidence type="ECO:0000256" key="1">
    <source>
        <dbReference type="ARBA" id="ARBA00008306"/>
    </source>
</evidence>
<evidence type="ECO:0000313" key="3">
    <source>
        <dbReference type="EMBL" id="KAK1445064.1"/>
    </source>
</evidence>
<dbReference type="EMBL" id="JAVEPI010000001">
    <property type="protein sequence ID" value="KAK1445064.1"/>
    <property type="molecule type" value="Genomic_DNA"/>
</dbReference>
<comment type="caution">
    <text evidence="3">The sequence shown here is derived from an EMBL/GenBank/DDBJ whole genome shotgun (WGS) entry which is preliminary data.</text>
</comment>
<keyword evidence="4" id="KW-1185">Reference proteome</keyword>
<name>A0AAD8UWM8_BABGI</name>
<dbReference type="PANTHER" id="PTHR16255:SF1">
    <property type="entry name" value="REQUIRED FOR MEIOTIC NUCLEAR DIVISION PROTEIN 1 HOMOLOG"/>
    <property type="match status" value="1"/>
</dbReference>
<comment type="similarity">
    <text evidence="1">Belongs to the RMD1/sif2 family.</text>
</comment>
<gene>
    <name evidence="3" type="ORF">BgAZ_109700</name>
</gene>
<dbReference type="InterPro" id="IPR003734">
    <property type="entry name" value="DUF155"/>
</dbReference>
<sequence>MGNYTLDIPSNGDFKRSNRVAYATSYSAAPSASSAASQSRESINTRQVSAHMVALNINAVTLKEELEAAGAILTKQDNFTLVERFPKIGHDSGSIYISHNGILVLWHAANTAYSSYREILRKHIITPLDLPNHAISSFSESMDIIDGEQSCVQKGALHLSKNYTTAEQTAVSLALMSAVQVNHMELNIKLNLMISNDTLARIRKAASKKNLDRLTEHLFEFQTYAHKTRYWLNLEYDPLEIPDKLWDNENLCNLFMATQVTFDLPQRLEKLNQRISWELDSLQSHSEYIRHKHSSRLEKIIILVITFELALGLGQALYKVF</sequence>
<dbReference type="GO" id="GO:0005739">
    <property type="term" value="C:mitochondrion"/>
    <property type="evidence" value="ECO:0007669"/>
    <property type="project" value="UniProtKB-ARBA"/>
</dbReference>
<dbReference type="InterPro" id="IPR051624">
    <property type="entry name" value="RMD1/Sad1-interacting"/>
</dbReference>
<proteinExistence type="inferred from homology"/>
<reference evidence="3" key="1">
    <citation type="submission" date="2023-08" db="EMBL/GenBank/DDBJ databases">
        <title>Draft sequence of the Babesia gibsoni genome.</title>
        <authorList>
            <person name="Yamagishi J.Y."/>
            <person name="Xuan X.X."/>
        </authorList>
    </citation>
    <scope>NUCLEOTIDE SEQUENCE</scope>
    <source>
        <strain evidence="3">Azabu</strain>
    </source>
</reference>
<organism evidence="3 4">
    <name type="scientific">Babesia gibsoni</name>
    <dbReference type="NCBI Taxonomy" id="33632"/>
    <lineage>
        <taxon>Eukaryota</taxon>
        <taxon>Sar</taxon>
        <taxon>Alveolata</taxon>
        <taxon>Apicomplexa</taxon>
        <taxon>Aconoidasida</taxon>
        <taxon>Piroplasmida</taxon>
        <taxon>Babesiidae</taxon>
        <taxon>Babesia</taxon>
    </lineage>
</organism>